<evidence type="ECO:0000256" key="4">
    <source>
        <dbReference type="SAM" id="Coils"/>
    </source>
</evidence>
<dbReference type="GO" id="GO:0003677">
    <property type="term" value="F:DNA binding"/>
    <property type="evidence" value="ECO:0007669"/>
    <property type="project" value="UniProtKB-KW"/>
</dbReference>
<evidence type="ECO:0000313" key="7">
    <source>
        <dbReference type="Proteomes" id="UP000014660"/>
    </source>
</evidence>
<dbReference type="InterPro" id="IPR052021">
    <property type="entry name" value="Type-I_RS_S_subunit"/>
</dbReference>
<dbReference type="InterPro" id="IPR000055">
    <property type="entry name" value="Restrct_endonuc_typeI_TRD"/>
</dbReference>
<reference evidence="6 7" key="1">
    <citation type="journal article" date="2007" name="Proc. Natl. Acad. Sci. U.S.A.">
        <title>Genome dynamics in a natural archaeal population.</title>
        <authorList>
            <person name="Allen E.E."/>
            <person name="Tyson G.W."/>
            <person name="Whitaker R.J."/>
            <person name="Detter J.C."/>
            <person name="Richardson P.M."/>
            <person name="Banfield J.F."/>
        </authorList>
    </citation>
    <scope>NUCLEOTIDE SEQUENCE [LARGE SCALE GENOMIC DNA]</scope>
    <source>
        <strain evidence="7">fer1</strain>
    </source>
</reference>
<dbReference type="Gene3D" id="3.90.220.20">
    <property type="entry name" value="DNA methylase specificity domains"/>
    <property type="match status" value="2"/>
</dbReference>
<organism evidence="6 7">
    <name type="scientific">Ferroplasma acidarmanus Fer1</name>
    <dbReference type="NCBI Taxonomy" id="333146"/>
    <lineage>
        <taxon>Archaea</taxon>
        <taxon>Methanobacteriati</taxon>
        <taxon>Thermoplasmatota</taxon>
        <taxon>Thermoplasmata</taxon>
        <taxon>Thermoplasmatales</taxon>
        <taxon>Ferroplasmaceae</taxon>
        <taxon>Ferroplasma</taxon>
    </lineage>
</organism>
<feature type="domain" description="Type I restriction modification DNA specificity" evidence="5">
    <location>
        <begin position="227"/>
        <end position="408"/>
    </location>
</feature>
<keyword evidence="3" id="KW-0238">DNA-binding</keyword>
<evidence type="ECO:0000259" key="5">
    <source>
        <dbReference type="Pfam" id="PF01420"/>
    </source>
</evidence>
<dbReference type="PATRIC" id="fig|333146.12.peg.1441"/>
<dbReference type="KEGG" id="fac:FACI_IFERC01G1415"/>
<sequence length="427" mass="48249">MTKVGYKMTEIGEIPQEWGFVKLGDVLSLIKNGVTYKQNKKDSGYPVTRIETISEEKIDTAKVGYIDNIKTENINDYRLIEGDILFSHINSLEHIGKTAIYEGEPELLLHGMNLLLLRSDKSKIEPSYLVYSLKFYRAKELFKSMAKRAVNQASINQTELKRIKIPLPPLPEQQKIAEILSTADDEIQKMDEQIALAEQLKKGLMQKLLTRGIGHTRFKTTEIGEIPEEWDTFGLGEIFKTITGTTPSTKVKDYWHGGTIEWLTPKDLNKLNNTITLPPSERKVTEKALKENNLNILPENSILISTRAPVGYVGINNTKITFNQGCKGLVPLNRDVSFPFFYAYYLKSKTTFLNSLSTGSTFKELSKEGLDDVVVPLPPLPEQQKIGEILSTVDNKLELLGNKREKLNVLKKGLMNDLFTGKVRVKV</sequence>
<proteinExistence type="inferred from homology"/>
<comment type="similarity">
    <text evidence="1">Belongs to the type-I restriction system S methylase family.</text>
</comment>
<dbReference type="Pfam" id="PF01420">
    <property type="entry name" value="Methylase_S"/>
    <property type="match status" value="2"/>
</dbReference>
<dbReference type="PANTHER" id="PTHR30408:SF12">
    <property type="entry name" value="TYPE I RESTRICTION ENZYME MJAVIII SPECIFICITY SUBUNIT"/>
    <property type="match status" value="1"/>
</dbReference>
<feature type="domain" description="Type I restriction modification DNA specificity" evidence="5">
    <location>
        <begin position="15"/>
        <end position="189"/>
    </location>
</feature>
<feature type="coiled-coil region" evidence="4">
    <location>
        <begin position="180"/>
        <end position="207"/>
    </location>
</feature>
<evidence type="ECO:0000256" key="1">
    <source>
        <dbReference type="ARBA" id="ARBA00010923"/>
    </source>
</evidence>
<dbReference type="RefSeq" id="WP_019841670.1">
    <property type="nucleotide sequence ID" value="NC_021592.1"/>
</dbReference>
<name>S0ATG7_FERAC</name>
<dbReference type="CDD" id="cd17522">
    <property type="entry name" value="RMtype1_S_MjaORF1531P-TRD1-CR1_like"/>
    <property type="match status" value="1"/>
</dbReference>
<dbReference type="Gene3D" id="1.10.287.1120">
    <property type="entry name" value="Bipartite methylase S protein"/>
    <property type="match status" value="1"/>
</dbReference>
<accession>S0ATG7</accession>
<keyword evidence="4" id="KW-0175">Coiled coil</keyword>
<dbReference type="PANTHER" id="PTHR30408">
    <property type="entry name" value="TYPE-1 RESTRICTION ENZYME ECOKI SPECIFICITY PROTEIN"/>
    <property type="match status" value="1"/>
</dbReference>
<keyword evidence="2" id="KW-0680">Restriction system</keyword>
<protein>
    <recommendedName>
        <fullName evidence="5">Type I restriction modification DNA specificity domain-containing protein</fullName>
    </recommendedName>
</protein>
<evidence type="ECO:0000256" key="3">
    <source>
        <dbReference type="ARBA" id="ARBA00023125"/>
    </source>
</evidence>
<dbReference type="Proteomes" id="UP000014660">
    <property type="component" value="Chromosome"/>
</dbReference>
<dbReference type="HOGENOM" id="CLU_021095_10_3_2"/>
<dbReference type="GO" id="GO:0009307">
    <property type="term" value="P:DNA restriction-modification system"/>
    <property type="evidence" value="ECO:0007669"/>
    <property type="project" value="UniProtKB-KW"/>
</dbReference>
<dbReference type="AlphaFoldDB" id="S0ATG7"/>
<dbReference type="SUPFAM" id="SSF116734">
    <property type="entry name" value="DNA methylase specificity domain"/>
    <property type="match status" value="2"/>
</dbReference>
<dbReference type="EMBL" id="CP004145">
    <property type="protein sequence ID" value="AGO61395.1"/>
    <property type="molecule type" value="Genomic_DNA"/>
</dbReference>
<evidence type="ECO:0000256" key="2">
    <source>
        <dbReference type="ARBA" id="ARBA00022747"/>
    </source>
</evidence>
<evidence type="ECO:0000313" key="6">
    <source>
        <dbReference type="EMBL" id="AGO61395.1"/>
    </source>
</evidence>
<gene>
    <name evidence="6" type="ORF">FACI_IFERC00001G1415</name>
</gene>
<dbReference type="GeneID" id="16025595"/>
<dbReference type="InterPro" id="IPR044946">
    <property type="entry name" value="Restrct_endonuc_typeI_TRD_sf"/>
</dbReference>
<keyword evidence="7" id="KW-1185">Reference proteome</keyword>